<name>A0ABR1VL00_9PEZI</name>
<evidence type="ECO:0000313" key="1">
    <source>
        <dbReference type="EMBL" id="KAK8071920.1"/>
    </source>
</evidence>
<dbReference type="Proteomes" id="UP001446871">
    <property type="component" value="Unassembled WGS sequence"/>
</dbReference>
<comment type="caution">
    <text evidence="1">The sequence shown here is derived from an EMBL/GenBank/DDBJ whole genome shotgun (WGS) entry which is preliminary data.</text>
</comment>
<organism evidence="1 2">
    <name type="scientific">Apiospora saccharicola</name>
    <dbReference type="NCBI Taxonomy" id="335842"/>
    <lineage>
        <taxon>Eukaryota</taxon>
        <taxon>Fungi</taxon>
        <taxon>Dikarya</taxon>
        <taxon>Ascomycota</taxon>
        <taxon>Pezizomycotina</taxon>
        <taxon>Sordariomycetes</taxon>
        <taxon>Xylariomycetidae</taxon>
        <taxon>Amphisphaeriales</taxon>
        <taxon>Apiosporaceae</taxon>
        <taxon>Apiospora</taxon>
    </lineage>
</organism>
<accession>A0ABR1VL00</accession>
<gene>
    <name evidence="1" type="ORF">PG996_005268</name>
</gene>
<protein>
    <submittedName>
        <fullName evidence="1">Uncharacterized protein</fullName>
    </submittedName>
</protein>
<sequence length="100" mass="11426">MLSKAFDDQVRYQAIQNPIATTWLVSFAQVSRDVPLAARYLRSMAYFAKKDISVSLLPAGEGEMERDEAINTLRAYAFILDRGTPDQFDVHRLVRLTMQD</sequence>
<dbReference type="EMBL" id="JAQQWM010000003">
    <property type="protein sequence ID" value="KAK8071920.1"/>
    <property type="molecule type" value="Genomic_DNA"/>
</dbReference>
<keyword evidence="2" id="KW-1185">Reference proteome</keyword>
<reference evidence="1 2" key="1">
    <citation type="submission" date="2023-01" db="EMBL/GenBank/DDBJ databases">
        <title>Analysis of 21 Apiospora genomes using comparative genomics revels a genus with tremendous synthesis potential of carbohydrate active enzymes and secondary metabolites.</title>
        <authorList>
            <person name="Sorensen T."/>
        </authorList>
    </citation>
    <scope>NUCLEOTIDE SEQUENCE [LARGE SCALE GENOMIC DNA]</scope>
    <source>
        <strain evidence="1 2">CBS 83171</strain>
    </source>
</reference>
<evidence type="ECO:0000313" key="2">
    <source>
        <dbReference type="Proteomes" id="UP001446871"/>
    </source>
</evidence>
<proteinExistence type="predicted"/>